<feature type="transmembrane region" description="Helical" evidence="2">
    <location>
        <begin position="1396"/>
        <end position="1416"/>
    </location>
</feature>
<keyword evidence="2" id="KW-0472">Membrane</keyword>
<feature type="region of interest" description="Disordered" evidence="1">
    <location>
        <begin position="1"/>
        <end position="23"/>
    </location>
</feature>
<proteinExistence type="predicted"/>
<dbReference type="Gene3D" id="2.60.40.2700">
    <property type="match status" value="1"/>
</dbReference>
<gene>
    <name evidence="5" type="ORF">F7D09_1235</name>
</gene>
<dbReference type="Proteomes" id="UP000441772">
    <property type="component" value="Unassembled WGS sequence"/>
</dbReference>
<feature type="region of interest" description="Disordered" evidence="1">
    <location>
        <begin position="452"/>
        <end position="483"/>
    </location>
</feature>
<keyword evidence="6" id="KW-1185">Reference proteome</keyword>
<dbReference type="GO" id="GO:0016787">
    <property type="term" value="F:hydrolase activity"/>
    <property type="evidence" value="ECO:0007669"/>
    <property type="project" value="InterPro"/>
</dbReference>
<keyword evidence="2" id="KW-1133">Transmembrane helix</keyword>
<dbReference type="InterPro" id="IPR029052">
    <property type="entry name" value="Metallo-depent_PP-like"/>
</dbReference>
<dbReference type="InterPro" id="IPR018711">
    <property type="entry name" value="NAGPA"/>
</dbReference>
<dbReference type="PANTHER" id="PTHR40446">
    <property type="entry name" value="N-ACETYLGLUCOSAMINE-1-PHOSPHODIESTER ALPHA-N-ACETYLGLUCOSAMINIDASE"/>
    <property type="match status" value="1"/>
</dbReference>
<dbReference type="PANTHER" id="PTHR40446:SF2">
    <property type="entry name" value="N-ACETYLGLUCOSAMINE-1-PHOSPHODIESTER ALPHA-N-ACETYLGLUCOSAMINIDASE"/>
    <property type="match status" value="1"/>
</dbReference>
<dbReference type="Pfam" id="PF09992">
    <property type="entry name" value="NAGPA"/>
    <property type="match status" value="1"/>
</dbReference>
<evidence type="ECO:0000259" key="4">
    <source>
        <dbReference type="Pfam" id="PF09992"/>
    </source>
</evidence>
<feature type="domain" description="Phosphodiester glycosidase" evidence="4">
    <location>
        <begin position="308"/>
        <end position="487"/>
    </location>
</feature>
<dbReference type="Gene3D" id="3.60.21.10">
    <property type="match status" value="1"/>
</dbReference>
<accession>A0A6I1GHV4</accession>
<evidence type="ECO:0000313" key="5">
    <source>
        <dbReference type="EMBL" id="KAB7790242.1"/>
    </source>
</evidence>
<dbReference type="SUPFAM" id="SSF56300">
    <property type="entry name" value="Metallo-dependent phosphatases"/>
    <property type="match status" value="1"/>
</dbReference>
<protein>
    <submittedName>
        <fullName evidence="5">Metallophosphoesterase</fullName>
    </submittedName>
</protein>
<feature type="compositionally biased region" description="Gly residues" evidence="1">
    <location>
        <begin position="1340"/>
        <end position="1380"/>
    </location>
</feature>
<evidence type="ECO:0000256" key="1">
    <source>
        <dbReference type="SAM" id="MobiDB-lite"/>
    </source>
</evidence>
<reference evidence="5 6" key="1">
    <citation type="submission" date="2019-09" db="EMBL/GenBank/DDBJ databases">
        <title>Characterization of the phylogenetic diversity of two novel species belonging to the genus Bifidobacterium: Bifidobacterium cebidarum sp. nov. and Bifidobacterium leontopitheci sp. nov.</title>
        <authorList>
            <person name="Lugli G.A."/>
            <person name="Duranti S."/>
            <person name="Milani C."/>
            <person name="Turroni F."/>
            <person name="Ventura M."/>
        </authorList>
    </citation>
    <scope>NUCLEOTIDE SEQUENCE [LARGE SCALE GENOMIC DNA]</scope>
    <source>
        <strain evidence="5 6">LMG 31471</strain>
    </source>
</reference>
<dbReference type="EMBL" id="WBVT01000017">
    <property type="protein sequence ID" value="KAB7790242.1"/>
    <property type="molecule type" value="Genomic_DNA"/>
</dbReference>
<dbReference type="Gene3D" id="2.60.40.1080">
    <property type="match status" value="1"/>
</dbReference>
<keyword evidence="2" id="KW-0812">Transmembrane</keyword>
<evidence type="ECO:0000313" key="6">
    <source>
        <dbReference type="Proteomes" id="UP000441772"/>
    </source>
</evidence>
<dbReference type="Pfam" id="PF00149">
    <property type="entry name" value="Metallophos"/>
    <property type="match status" value="1"/>
</dbReference>
<feature type="region of interest" description="Disordered" evidence="1">
    <location>
        <begin position="1328"/>
        <end position="1390"/>
    </location>
</feature>
<dbReference type="InterPro" id="IPR004843">
    <property type="entry name" value="Calcineurin-like_PHP"/>
</dbReference>
<comment type="caution">
    <text evidence="5">The sequence shown here is derived from an EMBL/GenBank/DDBJ whole genome shotgun (WGS) entry which is preliminary data.</text>
</comment>
<feature type="domain" description="Calcineurin-like phosphoesterase" evidence="3">
    <location>
        <begin position="872"/>
        <end position="1035"/>
    </location>
</feature>
<sequence length="1421" mass="145781">MTEITETETSGGTSDVTSGVLQDASALPPRRRIGLLPRIAAALAAIATTATFAAGPAAAFAAGRTQVPPELQDAQNSLEVKPNFGGLGKTSAKSRAATGFAQTQADSGKRNEAAAANTVDGMVLDQNGQAIVNDLKVTDIAPGLRHYSFERISAEGRQPINILKATIGKDTVSLKYLNPGTVSGTGATVSDMTDSAKAVGGVNLDHFDINNSAASGGWGISGGKLVKSGDPGNDTVLGEGADGLARLVNLTLKGEATITAAANSAATPAKLPINRVNVAFANAGETVLFNAQWGAYNRGRFLAGAKGVEVTIGKDGVVTSVGEPAEGQLPDGVETLDAAADSDAGRTLAAVKVGDKVAVSYDFDRSMGDLKEAGGVWQSLISAGQSVAFDPNDTFATGRNPRTMLGVSQDGKTVFYVVADGRADNAVGMTFADEISLMHDLGAWDAVNVDGGGSSQMNVREPGDEKSTVQNQPSDGHERLDGDGLGFVLAKPASGKASGIAVQAASSSAQALRVFPGLHRTLTAKPYDETRSAAKTDVTWAAATAAGARGKVTVSADGVVAGVDTGAATVTATATTNSKATGSVNVDVLGKLTRLTASDSVISLTGKDAAATLALVGHDGNGFSAPVEARDAKVTGSKDDLVRIDQAADGSLKLTAVGDSGSETLGFDVDGVKVQVAVTVGLVDKPIVNIGDVFDKDNWYVSGARYKSASVVKAVGHDGKSESGEKITYDFSGETRTRTANTWPKGEGKGYAIPGQPKIVKVWAKGSTTTGNNPQTYIGFSDANGNMKFVYGDRLPGDWAQLSYTIPEGTAYPIKLEGLSIWDTGANQPVGEAWFDAPSAQVAPDVELPARQLTEDHTVIRQSGATDGKPQRIAILSDAQFVARDPNSVQANGARAALKEIVAAKPDALFIVGDLVDEASEADFQLAKQILDEGLKDATFPWYYVPGNHEVMGSTIDNFKKAALGGFEGATSGHVDIGGTRFITLNTADGTLSSDFSQVKMLRDQLDDAASNKDVTGVVIVQHMPIDDQNVPQNSQLGNRLDADMEREWISDFRAKSGKSVAMINGHVGDFYAKRDDGVPYVVNGNSGKTPTVAPQGAFVGWTMVGIDPAAGDWKTAGRSLADDNADWFTAETKVRAAEVALKPVNDGKTLEPGGKATVMGTVKQYKDADPIDIAWPMSVAWSGSKNLYVGDAAKAPVTAAAALDPTTGTLTALHGGTVTITATLDGVSASTTATIANATFTGAAKPVVSGSAKVGGTLTARLGDWADGADVSWQWLRDGAGITGATRAAYVPVDADAGHRLSVRATVSRDGYDTVRVESDQTAAVVAAGSGSGEPQQPGGNGGQQPGGQPGSGSGQPDGNGSGHGGNAGNAGTGAGGNAGAQRKPRPLSSTGADIVPLAMLMALLVAAGLITTDLRRRIR</sequence>
<dbReference type="RefSeq" id="WP_152234578.1">
    <property type="nucleotide sequence ID" value="NZ_JBHSKZ010000006.1"/>
</dbReference>
<evidence type="ECO:0000259" key="3">
    <source>
        <dbReference type="Pfam" id="PF00149"/>
    </source>
</evidence>
<name>A0A6I1GHV4_9BIFI</name>
<evidence type="ECO:0000256" key="2">
    <source>
        <dbReference type="SAM" id="Phobius"/>
    </source>
</evidence>
<feature type="transmembrane region" description="Helical" evidence="2">
    <location>
        <begin position="39"/>
        <end position="62"/>
    </location>
</feature>
<feature type="compositionally biased region" description="Low complexity" evidence="1">
    <location>
        <begin position="1328"/>
        <end position="1339"/>
    </location>
</feature>
<feature type="compositionally biased region" description="Low complexity" evidence="1">
    <location>
        <begin position="1"/>
        <end position="19"/>
    </location>
</feature>
<organism evidence="5 6">
    <name type="scientific">Bifidobacterium leontopitheci</name>
    <dbReference type="NCBI Taxonomy" id="2650774"/>
    <lineage>
        <taxon>Bacteria</taxon>
        <taxon>Bacillati</taxon>
        <taxon>Actinomycetota</taxon>
        <taxon>Actinomycetes</taxon>
        <taxon>Bifidobacteriales</taxon>
        <taxon>Bifidobacteriaceae</taxon>
        <taxon>Bifidobacterium</taxon>
    </lineage>
</organism>